<keyword evidence="3 5" id="KW-1133">Transmembrane helix</keyword>
<evidence type="ECO:0000256" key="3">
    <source>
        <dbReference type="ARBA" id="ARBA00022989"/>
    </source>
</evidence>
<dbReference type="Gene3D" id="1.10.3720.10">
    <property type="entry name" value="MetI-like"/>
    <property type="match status" value="1"/>
</dbReference>
<dbReference type="RefSeq" id="WP_318596144.1">
    <property type="nucleotide sequence ID" value="NZ_JAWSTH010000010.1"/>
</dbReference>
<accession>A0ABU4HMV5</accession>
<comment type="subcellular location">
    <subcellularLocation>
        <location evidence="5">Cell membrane</location>
        <topology evidence="5">Multi-pass membrane protein</topology>
    </subcellularLocation>
    <subcellularLocation>
        <location evidence="1">Membrane</location>
        <topology evidence="1">Multi-pass membrane protein</topology>
    </subcellularLocation>
</comment>
<feature type="transmembrane region" description="Helical" evidence="5">
    <location>
        <begin position="100"/>
        <end position="123"/>
    </location>
</feature>
<dbReference type="Proteomes" id="UP001284601">
    <property type="component" value="Unassembled WGS sequence"/>
</dbReference>
<feature type="transmembrane region" description="Helical" evidence="5">
    <location>
        <begin position="214"/>
        <end position="239"/>
    </location>
</feature>
<feature type="transmembrane region" description="Helical" evidence="5">
    <location>
        <begin position="36"/>
        <end position="57"/>
    </location>
</feature>
<evidence type="ECO:0000256" key="4">
    <source>
        <dbReference type="ARBA" id="ARBA00023136"/>
    </source>
</evidence>
<organism evidence="7 8">
    <name type="scientific">Conexibacter stalactiti</name>
    <dbReference type="NCBI Taxonomy" id="1940611"/>
    <lineage>
        <taxon>Bacteria</taxon>
        <taxon>Bacillati</taxon>
        <taxon>Actinomycetota</taxon>
        <taxon>Thermoleophilia</taxon>
        <taxon>Solirubrobacterales</taxon>
        <taxon>Conexibacteraceae</taxon>
        <taxon>Conexibacter</taxon>
    </lineage>
</organism>
<dbReference type="PANTHER" id="PTHR42729:SF1">
    <property type="entry name" value="OLIGO_DIPEPTIDE TRANSPORT, PERMEASE PROTEIN (DPPC-2)"/>
    <property type="match status" value="1"/>
</dbReference>
<proteinExistence type="inferred from homology"/>
<evidence type="ECO:0000256" key="2">
    <source>
        <dbReference type="ARBA" id="ARBA00022692"/>
    </source>
</evidence>
<dbReference type="SUPFAM" id="SSF161098">
    <property type="entry name" value="MetI-like"/>
    <property type="match status" value="1"/>
</dbReference>
<dbReference type="Pfam" id="PF00528">
    <property type="entry name" value="BPD_transp_1"/>
    <property type="match status" value="1"/>
</dbReference>
<reference evidence="8" key="1">
    <citation type="submission" date="2023-07" db="EMBL/GenBank/DDBJ databases">
        <title>Conexibacter stalactiti sp. nov., isolated from stalactites in a lava cave and emended description of the genus Conexibacter.</title>
        <authorList>
            <person name="Lee S.D."/>
        </authorList>
    </citation>
    <scope>NUCLEOTIDE SEQUENCE [LARGE SCALE GENOMIC DNA]</scope>
    <source>
        <strain evidence="8">KCTC 39840</strain>
    </source>
</reference>
<keyword evidence="8" id="KW-1185">Reference proteome</keyword>
<feature type="transmembrane region" description="Helical" evidence="5">
    <location>
        <begin position="160"/>
        <end position="179"/>
    </location>
</feature>
<feature type="domain" description="ABC transmembrane type-1" evidence="6">
    <location>
        <begin position="96"/>
        <end position="290"/>
    </location>
</feature>
<evidence type="ECO:0000313" key="7">
    <source>
        <dbReference type="EMBL" id="MDW5593885.1"/>
    </source>
</evidence>
<feature type="transmembrane region" description="Helical" evidence="5">
    <location>
        <begin position="267"/>
        <end position="291"/>
    </location>
</feature>
<keyword evidence="4 5" id="KW-0472">Membrane</keyword>
<protein>
    <submittedName>
        <fullName evidence="7">ABC transporter permease</fullName>
    </submittedName>
</protein>
<dbReference type="PANTHER" id="PTHR42729">
    <property type="entry name" value="OLIGO/DIPEPTIDE TRANSPORT, PERMEASE PROTEIN (DPPC-2)"/>
    <property type="match status" value="1"/>
</dbReference>
<sequence>MAETDLTPVASPAGTLAEAAGIARPREPRRWRSPQLVLGLLLFLSPLILSLLARLLVGQEDTEIFAFDPKTKPSADHLLGTDGSGRDVLAVMIYSTAPTFQMAIVAGLAGTVVGTAAGIVSGYFRGPADTAVRGISDVMLGIPAFAMLILVAAVMGDLSLIGLALVIALFSWPLVARAVRSQVLTLREQPFVTISRLSNRSAASIMTFELLPNLVTFVTAMFVGAISGALAIAIGLQLIGLGPIDTQTLGLALQNALSAGALSQGLWWWWLPPAALLILFFLGLFLVSLAVDEIANPRLRKAGRNG</sequence>
<keyword evidence="5" id="KW-0813">Transport</keyword>
<gene>
    <name evidence="7" type="ORF">R7226_06040</name>
</gene>
<dbReference type="EMBL" id="JAWSTH010000010">
    <property type="protein sequence ID" value="MDW5593885.1"/>
    <property type="molecule type" value="Genomic_DNA"/>
</dbReference>
<evidence type="ECO:0000256" key="5">
    <source>
        <dbReference type="RuleBase" id="RU363032"/>
    </source>
</evidence>
<keyword evidence="2 5" id="KW-0812">Transmembrane</keyword>
<comment type="similarity">
    <text evidence="5">Belongs to the binding-protein-dependent transport system permease family.</text>
</comment>
<name>A0ABU4HMV5_9ACTN</name>
<dbReference type="CDD" id="cd06261">
    <property type="entry name" value="TM_PBP2"/>
    <property type="match status" value="1"/>
</dbReference>
<dbReference type="PROSITE" id="PS50928">
    <property type="entry name" value="ABC_TM1"/>
    <property type="match status" value="1"/>
</dbReference>
<dbReference type="InterPro" id="IPR035906">
    <property type="entry name" value="MetI-like_sf"/>
</dbReference>
<comment type="caution">
    <text evidence="7">The sequence shown here is derived from an EMBL/GenBank/DDBJ whole genome shotgun (WGS) entry which is preliminary data.</text>
</comment>
<evidence type="ECO:0000313" key="8">
    <source>
        <dbReference type="Proteomes" id="UP001284601"/>
    </source>
</evidence>
<reference evidence="7 8" key="2">
    <citation type="submission" date="2023-10" db="EMBL/GenBank/DDBJ databases">
        <authorList>
            <person name="Han X.F."/>
        </authorList>
    </citation>
    <scope>NUCLEOTIDE SEQUENCE [LARGE SCALE GENOMIC DNA]</scope>
    <source>
        <strain evidence="7 8">KCTC 39840</strain>
    </source>
</reference>
<dbReference type="InterPro" id="IPR000515">
    <property type="entry name" value="MetI-like"/>
</dbReference>
<evidence type="ECO:0000256" key="1">
    <source>
        <dbReference type="ARBA" id="ARBA00004141"/>
    </source>
</evidence>
<feature type="transmembrane region" description="Helical" evidence="5">
    <location>
        <begin position="135"/>
        <end position="154"/>
    </location>
</feature>
<evidence type="ECO:0000259" key="6">
    <source>
        <dbReference type="PROSITE" id="PS50928"/>
    </source>
</evidence>